<dbReference type="PANTHER" id="PTHR39664">
    <property type="match status" value="1"/>
</dbReference>
<evidence type="ECO:0000313" key="3">
    <source>
        <dbReference type="Proteomes" id="UP000252085"/>
    </source>
</evidence>
<dbReference type="SUPFAM" id="SSF88723">
    <property type="entry name" value="PIN domain-like"/>
    <property type="match status" value="1"/>
</dbReference>
<sequence length="136" mass="15608">MQLKKVQVIGLDTNILVRYLTKDDEKQWEQAAEIIEGGEQCFVANIVICELVWVLRGNPYQFSREEISNTIELMLQCSVFELENRSLVYQALQRFKQGSADFSDYLIGAIAQHSGCSSTVTFDRKLRSEKGFDLFD</sequence>
<dbReference type="Pfam" id="PF01850">
    <property type="entry name" value="PIN"/>
    <property type="match status" value="1"/>
</dbReference>
<reference evidence="2 3" key="1">
    <citation type="submission" date="2016-04" db="EMBL/GenBank/DDBJ databases">
        <authorList>
            <person name="Evans L.H."/>
            <person name="Alamgir A."/>
            <person name="Owens N."/>
            <person name="Weber N.D."/>
            <person name="Virtaneva K."/>
            <person name="Barbian K."/>
            <person name="Babar A."/>
            <person name="Rosenke K."/>
        </authorList>
    </citation>
    <scope>NUCLEOTIDE SEQUENCE [LARGE SCALE GENOMIC DNA]</scope>
    <source>
        <strain evidence="2">NIES-2108</strain>
    </source>
</reference>
<evidence type="ECO:0000313" key="2">
    <source>
        <dbReference type="EMBL" id="RCJ41354.1"/>
    </source>
</evidence>
<proteinExistence type="predicted"/>
<comment type="caution">
    <text evidence="2">The sequence shown here is derived from an EMBL/GenBank/DDBJ whole genome shotgun (WGS) entry which is preliminary data.</text>
</comment>
<evidence type="ECO:0000259" key="1">
    <source>
        <dbReference type="Pfam" id="PF01850"/>
    </source>
</evidence>
<dbReference type="Gene3D" id="3.40.50.1010">
    <property type="entry name" value="5'-nuclease"/>
    <property type="match status" value="1"/>
</dbReference>
<protein>
    <submittedName>
        <fullName evidence="2">Twitching motility protein PilT</fullName>
    </submittedName>
</protein>
<dbReference type="EMBL" id="LXQE01000029">
    <property type="protein sequence ID" value="RCJ41354.1"/>
    <property type="molecule type" value="Genomic_DNA"/>
</dbReference>
<name>A0A367S060_NOSPU</name>
<gene>
    <name evidence="2" type="ORF">A6769_00035</name>
</gene>
<dbReference type="AlphaFoldDB" id="A0A367S060"/>
<organism evidence="2 3">
    <name type="scientific">Nostoc punctiforme NIES-2108</name>
    <dbReference type="NCBI Taxonomy" id="1356359"/>
    <lineage>
        <taxon>Bacteria</taxon>
        <taxon>Bacillati</taxon>
        <taxon>Cyanobacteriota</taxon>
        <taxon>Cyanophyceae</taxon>
        <taxon>Nostocales</taxon>
        <taxon>Nostocaceae</taxon>
        <taxon>Nostoc</taxon>
    </lineage>
</organism>
<dbReference type="Proteomes" id="UP000252085">
    <property type="component" value="Unassembled WGS sequence"/>
</dbReference>
<dbReference type="InterPro" id="IPR029060">
    <property type="entry name" value="PIN-like_dom_sf"/>
</dbReference>
<dbReference type="InterPro" id="IPR002716">
    <property type="entry name" value="PIN_dom"/>
</dbReference>
<dbReference type="CDD" id="cd18683">
    <property type="entry name" value="PIN_VapC-like"/>
    <property type="match status" value="1"/>
</dbReference>
<dbReference type="PANTHER" id="PTHR39664:SF2">
    <property type="entry name" value="NUCLEIC ACID-BINDING PROTEIN, CONTAINING PIN DOMAIN-RELATED"/>
    <property type="match status" value="1"/>
</dbReference>
<feature type="domain" description="PIN" evidence="1">
    <location>
        <begin position="11"/>
        <end position="127"/>
    </location>
</feature>
<accession>A0A367S060</accession>